<evidence type="ECO:0000256" key="4">
    <source>
        <dbReference type="ARBA" id="ARBA00022833"/>
    </source>
</evidence>
<evidence type="ECO:0000256" key="2">
    <source>
        <dbReference type="ARBA" id="ARBA00022723"/>
    </source>
</evidence>
<organism evidence="6 7">
    <name type="scientific">Pollutimonas harenae</name>
    <dbReference type="NCBI Taxonomy" id="657015"/>
    <lineage>
        <taxon>Bacteria</taxon>
        <taxon>Pseudomonadati</taxon>
        <taxon>Pseudomonadota</taxon>
        <taxon>Betaproteobacteria</taxon>
        <taxon>Burkholderiales</taxon>
        <taxon>Alcaligenaceae</taxon>
        <taxon>Pollutimonas</taxon>
    </lineage>
</organism>
<keyword evidence="2" id="KW-0479">Metal-binding</keyword>
<evidence type="ECO:0000256" key="3">
    <source>
        <dbReference type="ARBA" id="ARBA00022801"/>
    </source>
</evidence>
<accession>A0A853GU52</accession>
<dbReference type="PANTHER" id="PTHR15162:SF7">
    <property type="entry name" value="SUCCINYLGLUTAMATE DESUCCINYLASE"/>
    <property type="match status" value="1"/>
</dbReference>
<dbReference type="Pfam" id="PF24827">
    <property type="entry name" value="AstE_AspA_cat"/>
    <property type="match status" value="1"/>
</dbReference>
<proteinExistence type="predicted"/>
<dbReference type="Gene3D" id="3.40.630.10">
    <property type="entry name" value="Zn peptidases"/>
    <property type="match status" value="1"/>
</dbReference>
<keyword evidence="7" id="KW-1185">Reference proteome</keyword>
<dbReference type="Proteomes" id="UP000554144">
    <property type="component" value="Unassembled WGS sequence"/>
</dbReference>
<dbReference type="EMBL" id="JACCEV010000001">
    <property type="protein sequence ID" value="NYT84316.1"/>
    <property type="molecule type" value="Genomic_DNA"/>
</dbReference>
<keyword evidence="3" id="KW-0378">Hydrolase</keyword>
<dbReference type="GO" id="GO:0005829">
    <property type="term" value="C:cytosol"/>
    <property type="evidence" value="ECO:0007669"/>
    <property type="project" value="TreeGrafter"/>
</dbReference>
<comment type="caution">
    <text evidence="6">The sequence shown here is derived from an EMBL/GenBank/DDBJ whole genome shotgun (WGS) entry which is preliminary data.</text>
</comment>
<gene>
    <name evidence="6" type="ORF">H0A62_01760</name>
</gene>
<protein>
    <submittedName>
        <fullName evidence="6">Succinylglutamate desuccinylase/aspartoacylase family protein</fullName>
    </submittedName>
</protein>
<name>A0A853GU52_9BURK</name>
<reference evidence="6 7" key="1">
    <citation type="submission" date="2020-07" db="EMBL/GenBank/DDBJ databases">
        <title>Taxonomic revisions and descriptions of new bacterial species based on genomic comparisons in the high-G+C-content subgroup of the family Alcaligenaceae.</title>
        <authorList>
            <person name="Szabo A."/>
            <person name="Felfoldi T."/>
        </authorList>
    </citation>
    <scope>NUCLEOTIDE SEQUENCE [LARGE SCALE GENOMIC DNA]</scope>
    <source>
        <strain evidence="6 7">DSM 25667</strain>
    </source>
</reference>
<dbReference type="InterPro" id="IPR050178">
    <property type="entry name" value="AspA/AstE_fam"/>
</dbReference>
<feature type="domain" description="Succinylglutamate desuccinylase/Aspartoacylase catalytic" evidence="5">
    <location>
        <begin position="31"/>
        <end position="134"/>
    </location>
</feature>
<dbReference type="RefSeq" id="WP_167667329.1">
    <property type="nucleotide sequence ID" value="NZ_JACCEV010000001.1"/>
</dbReference>
<dbReference type="AlphaFoldDB" id="A0A853GU52"/>
<dbReference type="InterPro" id="IPR055438">
    <property type="entry name" value="AstE_AspA_cat"/>
</dbReference>
<comment type="cofactor">
    <cofactor evidence="1">
        <name>Zn(2+)</name>
        <dbReference type="ChEBI" id="CHEBI:29105"/>
    </cofactor>
</comment>
<dbReference type="SUPFAM" id="SSF53187">
    <property type="entry name" value="Zn-dependent exopeptidases"/>
    <property type="match status" value="1"/>
</dbReference>
<dbReference type="GO" id="GO:0046872">
    <property type="term" value="F:metal ion binding"/>
    <property type="evidence" value="ECO:0007669"/>
    <property type="project" value="UniProtKB-KW"/>
</dbReference>
<evidence type="ECO:0000313" key="6">
    <source>
        <dbReference type="EMBL" id="NYT84316.1"/>
    </source>
</evidence>
<evidence type="ECO:0000259" key="5">
    <source>
        <dbReference type="Pfam" id="PF24827"/>
    </source>
</evidence>
<evidence type="ECO:0000313" key="7">
    <source>
        <dbReference type="Proteomes" id="UP000554144"/>
    </source>
</evidence>
<dbReference type="GO" id="GO:0016788">
    <property type="term" value="F:hydrolase activity, acting on ester bonds"/>
    <property type="evidence" value="ECO:0007669"/>
    <property type="project" value="InterPro"/>
</dbReference>
<dbReference type="PANTHER" id="PTHR15162">
    <property type="entry name" value="ASPARTOACYLASE"/>
    <property type="match status" value="1"/>
</dbReference>
<keyword evidence="4" id="KW-0862">Zinc</keyword>
<evidence type="ECO:0000256" key="1">
    <source>
        <dbReference type="ARBA" id="ARBA00001947"/>
    </source>
</evidence>
<sequence>MAFNVEVPDLSQERVGNVGLPGVWHFDSGKPGPSVLITALVHGNELCGAWALKELLAHGVDVQNGKLTLMFCNLAAFDTFDISKHDASRFVDIDFNRVWTEARLGNTSLVETQRAAALRPWVEQADYLLDIHSMHEPAPPVLVVGTLPRNIELGVEAGIAEYVIVDPGHPDGVRMRDFAQFGEPSGDARALLIECGYHGDLSSIDIARFAVQRILALSGIMDTDRLPAQWLEQQRQPVAQPTVLTVTEPVVAASMDFTFTEPWQGMEMIKQQGTVIGHNNGQPVTTPYDNCTLVMPSLRQLIPGVTVVRLARTELAQND</sequence>